<feature type="transmembrane region" description="Helical" evidence="2">
    <location>
        <begin position="458"/>
        <end position="482"/>
    </location>
</feature>
<dbReference type="PANTHER" id="PTHR32309">
    <property type="entry name" value="TYROSINE-PROTEIN KINASE"/>
    <property type="match status" value="1"/>
</dbReference>
<dbReference type="InterPro" id="IPR050445">
    <property type="entry name" value="Bact_polysacc_biosynth/exp"/>
</dbReference>
<dbReference type="GO" id="GO:0004713">
    <property type="term" value="F:protein tyrosine kinase activity"/>
    <property type="evidence" value="ECO:0007669"/>
    <property type="project" value="TreeGrafter"/>
</dbReference>
<organism evidence="3 4">
    <name type="scientific">Pseudomonas fluorescens</name>
    <dbReference type="NCBI Taxonomy" id="294"/>
    <lineage>
        <taxon>Bacteria</taxon>
        <taxon>Pseudomonadati</taxon>
        <taxon>Pseudomonadota</taxon>
        <taxon>Gammaproteobacteria</taxon>
        <taxon>Pseudomonadales</taxon>
        <taxon>Pseudomonadaceae</taxon>
        <taxon>Pseudomonas</taxon>
    </lineage>
</organism>
<keyword evidence="2" id="KW-1133">Transmembrane helix</keyword>
<evidence type="ECO:0000313" key="3">
    <source>
        <dbReference type="EMBL" id="VVP19622.1"/>
    </source>
</evidence>
<dbReference type="EMBL" id="CABVIH010000018">
    <property type="protein sequence ID" value="VVP19622.1"/>
    <property type="molecule type" value="Genomic_DNA"/>
</dbReference>
<evidence type="ECO:0000256" key="1">
    <source>
        <dbReference type="SAM" id="Coils"/>
    </source>
</evidence>
<keyword evidence="2" id="KW-0472">Membrane</keyword>
<dbReference type="AlphaFoldDB" id="A0A5E7LYJ7"/>
<dbReference type="Proteomes" id="UP000375525">
    <property type="component" value="Unassembled WGS sequence"/>
</dbReference>
<sequence length="659" mass="73891">MIEIRSLRDLLRLFFIFRREFKLAVLTTIVVAVLGAFLLPARFESDARLLVKPGRESTTVPIEAGNRQTLVAPSTQHDPIVDEEKMLTGRPVVHIVAERYLQMTSTPEEGFWAKLKFYAKKGTGAVIESVRSLLQIVGLSEEQSPLDRLATRLEKNFSASHEAGSSVIEVSFTWDDPLIAQKVVEIWVDAYLEERARVLGRKSLYAFYETEGNKVAGQIQSLKQQLQGRLKQIDSISVDARLKNLTSQIDRLTDARVNAQNQLSGISSFLINARLQLKDQPAEVVTTRETSLNPTQLDLKRQLNTLQVERARLLRTYLPNAPAVKQIDQNIVDLRDLSAQEETRLERSRNLAPNGLVTNVKQQVIDAQLQQQKLIGQIADYDKTLEALRTERGRVMTDEPELNRLTQQLRTAEKSYALYSDNLEQARIDHELDTSQISNIALIEHATFNPARVFPKSLLILLFAIPAGLAVGLLTIYVCYLLDQRIHDGARLLELFQIPLWSSVPDSNDATPAAMTASIYRLYGLLPMDRIEREGLALGLTSARDGEGVSFIIWQLRLLLEERGHRVKVNGAGPALPGEVLLLDASSLSSNRDAFLLLRRADLIALVIEARTSTVPMIQNALSLLTTAFGKVDGVILNRRRFEVPATVLLRLNHWRGAN</sequence>
<dbReference type="OrthoDB" id="6032174at2"/>
<accession>A0A5E7LYJ7</accession>
<feature type="transmembrane region" description="Helical" evidence="2">
    <location>
        <begin position="21"/>
        <end position="39"/>
    </location>
</feature>
<keyword evidence="1" id="KW-0175">Coiled coil</keyword>
<evidence type="ECO:0000313" key="4">
    <source>
        <dbReference type="Proteomes" id="UP000375525"/>
    </source>
</evidence>
<dbReference type="PANTHER" id="PTHR32309:SF13">
    <property type="entry name" value="FERRIC ENTEROBACTIN TRANSPORT PROTEIN FEPE"/>
    <property type="match status" value="1"/>
</dbReference>
<dbReference type="GO" id="GO:0005886">
    <property type="term" value="C:plasma membrane"/>
    <property type="evidence" value="ECO:0007669"/>
    <property type="project" value="TreeGrafter"/>
</dbReference>
<proteinExistence type="predicted"/>
<name>A0A5E7LYJ7_PSEFL</name>
<protein>
    <recommendedName>
        <fullName evidence="5">Lipopolysaccharide biosynthesis protein</fullName>
    </recommendedName>
</protein>
<dbReference type="RefSeq" id="WP_150780931.1">
    <property type="nucleotide sequence ID" value="NZ_CABVIH010000018.1"/>
</dbReference>
<gene>
    <name evidence="3" type="ORF">PS880_03757</name>
</gene>
<feature type="coiled-coil region" evidence="1">
    <location>
        <begin position="402"/>
        <end position="429"/>
    </location>
</feature>
<keyword evidence="2" id="KW-0812">Transmembrane</keyword>
<reference evidence="3 4" key="1">
    <citation type="submission" date="2019-09" db="EMBL/GenBank/DDBJ databases">
        <authorList>
            <person name="Chandra G."/>
            <person name="Truman W A."/>
        </authorList>
    </citation>
    <scope>NUCLEOTIDE SEQUENCE [LARGE SCALE GENOMIC DNA]</scope>
    <source>
        <strain evidence="3">PS880</strain>
    </source>
</reference>
<evidence type="ECO:0008006" key="5">
    <source>
        <dbReference type="Google" id="ProtNLM"/>
    </source>
</evidence>
<evidence type="ECO:0000256" key="2">
    <source>
        <dbReference type="SAM" id="Phobius"/>
    </source>
</evidence>